<evidence type="ECO:0000256" key="2">
    <source>
        <dbReference type="SAM" id="Phobius"/>
    </source>
</evidence>
<accession>A0ABR3U355</accession>
<feature type="compositionally biased region" description="Polar residues" evidence="1">
    <location>
        <begin position="40"/>
        <end position="52"/>
    </location>
</feature>
<feature type="region of interest" description="Disordered" evidence="1">
    <location>
        <begin position="655"/>
        <end position="746"/>
    </location>
</feature>
<feature type="compositionally biased region" description="Basic and acidic residues" evidence="1">
    <location>
        <begin position="698"/>
        <end position="746"/>
    </location>
</feature>
<dbReference type="Proteomes" id="UP001521184">
    <property type="component" value="Unassembled WGS sequence"/>
</dbReference>
<evidence type="ECO:0000313" key="3">
    <source>
        <dbReference type="EMBL" id="KAL1649568.1"/>
    </source>
</evidence>
<name>A0ABR3U355_9PEZI</name>
<evidence type="ECO:0008006" key="5">
    <source>
        <dbReference type="Google" id="ProtNLM"/>
    </source>
</evidence>
<comment type="caution">
    <text evidence="3">The sequence shown here is derived from an EMBL/GenBank/DDBJ whole genome shotgun (WGS) entry which is preliminary data.</text>
</comment>
<dbReference type="EMBL" id="JAKEKT020000006">
    <property type="protein sequence ID" value="KAL1649568.1"/>
    <property type="molecule type" value="Genomic_DNA"/>
</dbReference>
<keyword evidence="4" id="KW-1185">Reference proteome</keyword>
<proteinExistence type="predicted"/>
<reference evidence="3 4" key="1">
    <citation type="journal article" date="2023" name="Plant Dis.">
        <title>First Report of Diplodia intermedia Causing Canker and Dieback Diseases on Apple Trees in Canada.</title>
        <authorList>
            <person name="Ellouze W."/>
            <person name="Ilyukhin E."/>
            <person name="Sulman M."/>
            <person name="Ali S."/>
        </authorList>
    </citation>
    <scope>NUCLEOTIDE SEQUENCE [LARGE SCALE GENOMIC DNA]</scope>
    <source>
        <strain evidence="3 4">M45-28</strain>
    </source>
</reference>
<evidence type="ECO:0000313" key="4">
    <source>
        <dbReference type="Proteomes" id="UP001521184"/>
    </source>
</evidence>
<gene>
    <name evidence="3" type="ORF">SLS58_001625</name>
</gene>
<keyword evidence="2" id="KW-1133">Transmembrane helix</keyword>
<feature type="transmembrane region" description="Helical" evidence="2">
    <location>
        <begin position="598"/>
        <end position="620"/>
    </location>
</feature>
<sequence length="746" mass="85921">MSTDSLIRQLEEQRAAFLALEQRVHDALRQQEAVSRDESPSSPTFSDGIGRQSTVSFADQGRKSTGLASVLHTSSAISVDSDDEDDETYYPKSLAEEDLRTHLRTYEWESCGQTILADVVRDGQLLSPYLFLTPGDEELFHPSSYQVYDVGVDGAPISIDIETGEEEEVTQSKAAAFWNTIKDINVDPDNRSSVGRIIIAQEPAPIAFGALHYAMDEYFDMNELFQHLVNSEHSSVQSLFTTSSSVLDAHTRSLLTPVSKATPHRPFSHDTRHQRTFTFSFEYYTIIGEDRQPMPWQSHDRHASPTNAHLPLSRCSSVVSLALLGDPIKKLRNMSRRKNVKVKQGLVYDPFSPWLVLNMQAYPDWLGNADAHDASKNYVNGPEAFLATVLMEFRDARKRYEEIYKQITRMITPPTDFIFDADQRDRRLFEDDNFTFTRGYFWAHQTLGSINDSIKAMIDAYEDTFTDEVWEGRHKSIWPLLDEALPRNDRFRRKLYLLRKDFEREVKHLHEQIKENNDRRVEIRDLRDQLFSGTSVLESRKSVELSEITILQGHNVKLLTLINIFFMQFMSGSFTYNIQPLTFVTSVFGMTNMSTEHTFWEFGTVLVVVCVPFFLLIGSLNTTKGYEFWKARCKEVMKTSLWFLAFMSGLAPKASRPQKAQEEEERGDVPSPYVRRRSCASDVPERPRIQRSPTTLDTMEKNEPLEGMEDGGKGKKRWFDPKFLKRMSRRNEKNEKNDKRTRAQEV</sequence>
<keyword evidence="2" id="KW-0472">Membrane</keyword>
<keyword evidence="2" id="KW-0812">Transmembrane</keyword>
<protein>
    <recommendedName>
        <fullName evidence="5">Mg2+ transporter zinc transport protein</fullName>
    </recommendedName>
</protein>
<feature type="region of interest" description="Disordered" evidence="1">
    <location>
        <begin position="29"/>
        <end position="52"/>
    </location>
</feature>
<feature type="compositionally biased region" description="Basic and acidic residues" evidence="1">
    <location>
        <begin position="29"/>
        <end position="39"/>
    </location>
</feature>
<organism evidence="3 4">
    <name type="scientific">Diplodia intermedia</name>
    <dbReference type="NCBI Taxonomy" id="856260"/>
    <lineage>
        <taxon>Eukaryota</taxon>
        <taxon>Fungi</taxon>
        <taxon>Dikarya</taxon>
        <taxon>Ascomycota</taxon>
        <taxon>Pezizomycotina</taxon>
        <taxon>Dothideomycetes</taxon>
        <taxon>Dothideomycetes incertae sedis</taxon>
        <taxon>Botryosphaeriales</taxon>
        <taxon>Botryosphaeriaceae</taxon>
        <taxon>Diplodia</taxon>
    </lineage>
</organism>
<evidence type="ECO:0000256" key="1">
    <source>
        <dbReference type="SAM" id="MobiDB-lite"/>
    </source>
</evidence>